<dbReference type="InterPro" id="IPR001433">
    <property type="entry name" value="OxRdtase_FAD/NAD-bd"/>
</dbReference>
<dbReference type="Pfam" id="PF00175">
    <property type="entry name" value="NAD_binding_1"/>
    <property type="match status" value="1"/>
</dbReference>
<evidence type="ECO:0000256" key="12">
    <source>
        <dbReference type="SAM" id="MobiDB-lite"/>
    </source>
</evidence>
<evidence type="ECO:0000256" key="4">
    <source>
        <dbReference type="ARBA" id="ARBA00022630"/>
    </source>
</evidence>
<keyword evidence="7" id="KW-0520">NAD</keyword>
<gene>
    <name evidence="14" type="primary">CYB5RL</name>
</gene>
<dbReference type="PROSITE" id="PS51384">
    <property type="entry name" value="FAD_FR"/>
    <property type="match status" value="1"/>
</dbReference>
<keyword evidence="4 11" id="KW-0285">Flavoprotein</keyword>
<keyword evidence="15" id="KW-1185">Reference proteome</keyword>
<dbReference type="InterPro" id="IPR019180">
    <property type="entry name" value="Oxidoreductase-like_N"/>
</dbReference>
<dbReference type="eggNOG" id="KOG0534">
    <property type="taxonomic scope" value="Eukaryota"/>
</dbReference>
<evidence type="ECO:0000256" key="3">
    <source>
        <dbReference type="ARBA" id="ARBA00012011"/>
    </source>
</evidence>
<dbReference type="STRING" id="28377.ENSACAP00000018100"/>
<dbReference type="InterPro" id="IPR017938">
    <property type="entry name" value="Riboflavin_synthase-like_b-brl"/>
</dbReference>
<dbReference type="PANTHER" id="PTHR19370">
    <property type="entry name" value="NADH-CYTOCHROME B5 REDUCTASE"/>
    <property type="match status" value="1"/>
</dbReference>
<dbReference type="GeneTree" id="ENSGT00920000149170"/>
<dbReference type="GO" id="GO:0005654">
    <property type="term" value="C:nucleoplasm"/>
    <property type="evidence" value="ECO:0007669"/>
    <property type="project" value="Ensembl"/>
</dbReference>
<protein>
    <recommendedName>
        <fullName evidence="10">NADH-cytochrome b5 reductase-like</fullName>
        <ecNumber evidence="3">1.6.2.2</ecNumber>
    </recommendedName>
</protein>
<dbReference type="SUPFAM" id="SSF63380">
    <property type="entry name" value="Riboflavin synthase domain-like"/>
    <property type="match status" value="1"/>
</dbReference>
<feature type="domain" description="FAD-binding FR-type" evidence="13">
    <location>
        <begin position="155"/>
        <end position="257"/>
    </location>
</feature>
<evidence type="ECO:0000256" key="8">
    <source>
        <dbReference type="ARBA" id="ARBA00047682"/>
    </source>
</evidence>
<dbReference type="PROSITE" id="PS51257">
    <property type="entry name" value="PROKAR_LIPOPROTEIN"/>
    <property type="match status" value="1"/>
</dbReference>
<feature type="binding site" evidence="11">
    <location>
        <position position="233"/>
    </location>
    <ligand>
        <name>FAD</name>
        <dbReference type="ChEBI" id="CHEBI:57692"/>
    </ligand>
</feature>
<comment type="catalytic activity">
    <reaction evidence="8">
        <text>2 Fe(III)-[cytochrome b5] + NADH = 2 Fe(II)-[cytochrome b5] + NAD(+) + H(+)</text>
        <dbReference type="Rhea" id="RHEA:46680"/>
        <dbReference type="Rhea" id="RHEA-COMP:10438"/>
        <dbReference type="Rhea" id="RHEA-COMP:10439"/>
        <dbReference type="ChEBI" id="CHEBI:15378"/>
        <dbReference type="ChEBI" id="CHEBI:29033"/>
        <dbReference type="ChEBI" id="CHEBI:29034"/>
        <dbReference type="ChEBI" id="CHEBI:57540"/>
        <dbReference type="ChEBI" id="CHEBI:57945"/>
        <dbReference type="EC" id="1.6.2.2"/>
    </reaction>
</comment>
<dbReference type="InterPro" id="IPR001834">
    <property type="entry name" value="CBR-like"/>
</dbReference>
<evidence type="ECO:0000256" key="5">
    <source>
        <dbReference type="ARBA" id="ARBA00022827"/>
    </source>
</evidence>
<evidence type="ECO:0000256" key="7">
    <source>
        <dbReference type="ARBA" id="ARBA00023027"/>
    </source>
</evidence>
<reference evidence="14 15" key="1">
    <citation type="submission" date="2009-12" db="EMBL/GenBank/DDBJ databases">
        <title>The Genome Sequence of Anolis carolinensis (Green Anole Lizard).</title>
        <authorList>
            <consortium name="The Genome Sequencing Platform"/>
            <person name="Di Palma F."/>
            <person name="Alfoldi J."/>
            <person name="Heiman D."/>
            <person name="Young S."/>
            <person name="Grabherr M."/>
            <person name="Johnson J."/>
            <person name="Lander E.S."/>
            <person name="Lindblad-Toh K."/>
        </authorList>
    </citation>
    <scope>NUCLEOTIDE SEQUENCE [LARGE SCALE GENOMIC DNA]</scope>
    <source>
        <strain evidence="14 15">JBL SC #1</strain>
    </source>
</reference>
<dbReference type="Ensembl" id="ENSACAT00000022966.2">
    <property type="protein sequence ID" value="ENSACAP00000018100.2"/>
    <property type="gene ID" value="ENSACAG00000022374.2"/>
</dbReference>
<dbReference type="Proteomes" id="UP000001646">
    <property type="component" value="Chromosome 4"/>
</dbReference>
<evidence type="ECO:0000256" key="9">
    <source>
        <dbReference type="ARBA" id="ARBA00055239"/>
    </source>
</evidence>
<dbReference type="Bgee" id="ENSACAG00000022374">
    <property type="expression patterns" value="Expressed in adrenal gland and 13 other cell types or tissues"/>
</dbReference>
<keyword evidence="6" id="KW-0560">Oxidoreductase</keyword>
<dbReference type="CDD" id="cd06183">
    <property type="entry name" value="cyt_b5_reduct_like"/>
    <property type="match status" value="1"/>
</dbReference>
<evidence type="ECO:0000256" key="10">
    <source>
        <dbReference type="ARBA" id="ARBA00071379"/>
    </source>
</evidence>
<name>G1KUX9_ANOCA</name>
<organism evidence="14 15">
    <name type="scientific">Anolis carolinensis</name>
    <name type="common">Green anole</name>
    <name type="synonym">American chameleon</name>
    <dbReference type="NCBI Taxonomy" id="28377"/>
    <lineage>
        <taxon>Eukaryota</taxon>
        <taxon>Metazoa</taxon>
        <taxon>Chordata</taxon>
        <taxon>Craniata</taxon>
        <taxon>Vertebrata</taxon>
        <taxon>Euteleostomi</taxon>
        <taxon>Lepidosauria</taxon>
        <taxon>Squamata</taxon>
        <taxon>Bifurcata</taxon>
        <taxon>Unidentata</taxon>
        <taxon>Episquamata</taxon>
        <taxon>Toxicofera</taxon>
        <taxon>Iguania</taxon>
        <taxon>Dactyloidae</taxon>
        <taxon>Anolis</taxon>
    </lineage>
</organism>
<feature type="region of interest" description="Disordered" evidence="12">
    <location>
        <begin position="1"/>
        <end position="84"/>
    </location>
</feature>
<dbReference type="Pfam" id="PF00970">
    <property type="entry name" value="FAD_binding_6"/>
    <property type="match status" value="1"/>
</dbReference>
<evidence type="ECO:0000256" key="1">
    <source>
        <dbReference type="ARBA" id="ARBA00001974"/>
    </source>
</evidence>
<evidence type="ECO:0000259" key="13">
    <source>
        <dbReference type="PROSITE" id="PS51384"/>
    </source>
</evidence>
<evidence type="ECO:0000256" key="6">
    <source>
        <dbReference type="ARBA" id="ARBA00023002"/>
    </source>
</evidence>
<evidence type="ECO:0000256" key="11">
    <source>
        <dbReference type="PIRSR" id="PIRSR601834-1"/>
    </source>
</evidence>
<keyword evidence="5 11" id="KW-0274">FAD</keyword>
<evidence type="ECO:0000313" key="15">
    <source>
        <dbReference type="Proteomes" id="UP000001646"/>
    </source>
</evidence>
<accession>G1KUX9</accession>
<feature type="compositionally biased region" description="Low complexity" evidence="12">
    <location>
        <begin position="57"/>
        <end position="84"/>
    </location>
</feature>
<feature type="binding site" evidence="11">
    <location>
        <position position="232"/>
    </location>
    <ligand>
        <name>FAD</name>
        <dbReference type="ChEBI" id="CHEBI:57692"/>
    </ligand>
</feature>
<dbReference type="InterPro" id="IPR017927">
    <property type="entry name" value="FAD-bd_FR_type"/>
</dbReference>
<dbReference type="InterPro" id="IPR039261">
    <property type="entry name" value="FNR_nucleotide-bd"/>
</dbReference>
<dbReference type="AlphaFoldDB" id="G1KUX9"/>
<dbReference type="InterPro" id="IPR008333">
    <property type="entry name" value="Cbr1-like_FAD-bd_dom"/>
</dbReference>
<dbReference type="GO" id="GO:0016491">
    <property type="term" value="F:oxidoreductase activity"/>
    <property type="evidence" value="ECO:0000318"/>
    <property type="project" value="GO_Central"/>
</dbReference>
<dbReference type="HOGENOM" id="CLU_003827_9_3_1"/>
<reference evidence="14" key="2">
    <citation type="submission" date="2025-08" db="UniProtKB">
        <authorList>
            <consortium name="Ensembl"/>
        </authorList>
    </citation>
    <scope>IDENTIFICATION</scope>
</reference>
<dbReference type="SUPFAM" id="SSF52343">
    <property type="entry name" value="Ferredoxin reductase-like, C-terminal NADP-linked domain"/>
    <property type="match status" value="1"/>
</dbReference>
<feature type="binding site" evidence="11">
    <location>
        <position position="208"/>
    </location>
    <ligand>
        <name>FAD</name>
        <dbReference type="ChEBI" id="CHEBI:57692"/>
    </ligand>
</feature>
<dbReference type="PRINTS" id="PR00406">
    <property type="entry name" value="CYTB5RDTASE"/>
</dbReference>
<comment type="function">
    <text evidence="9">NADH-cytochrome b5 reductases are involved in desaturation and elongation of fatty acids, cholesterol biosynthesis, drug metabolism, and, in erythrocyte, methemoglobin reduction.</text>
</comment>
<feature type="compositionally biased region" description="Low complexity" evidence="12">
    <location>
        <begin position="21"/>
        <end position="49"/>
    </location>
</feature>
<feature type="binding site" evidence="11">
    <location>
        <position position="206"/>
    </location>
    <ligand>
        <name>FAD</name>
        <dbReference type="ChEBI" id="CHEBI:57692"/>
    </ligand>
</feature>
<evidence type="ECO:0000313" key="14">
    <source>
        <dbReference type="Ensembl" id="ENSACAP00000018100.2"/>
    </source>
</evidence>
<dbReference type="PANTHER" id="PTHR19370:SF184">
    <property type="entry name" value="NADH-CYTOCHROME B5 REDUCTASE-LIKE"/>
    <property type="match status" value="1"/>
</dbReference>
<reference evidence="14" key="3">
    <citation type="submission" date="2025-09" db="UniProtKB">
        <authorList>
            <consortium name="Ensembl"/>
        </authorList>
    </citation>
    <scope>IDENTIFICATION</scope>
</reference>
<dbReference type="GO" id="GO:0090524">
    <property type="term" value="F:cytochrome-b5 reductase activity, acting on NADH"/>
    <property type="evidence" value="ECO:0007669"/>
    <property type="project" value="UniProtKB-EC"/>
</dbReference>
<evidence type="ECO:0000256" key="2">
    <source>
        <dbReference type="ARBA" id="ARBA00006105"/>
    </source>
</evidence>
<dbReference type="EC" id="1.6.2.2" evidence="3"/>
<dbReference type="FunFam" id="2.40.30.10:FF:000105">
    <property type="entry name" value="NADH-cytochrome b5 reductase"/>
    <property type="match status" value="1"/>
</dbReference>
<feature type="binding site" evidence="11">
    <location>
        <position position="225"/>
    </location>
    <ligand>
        <name>FAD</name>
        <dbReference type="ChEBI" id="CHEBI:57692"/>
    </ligand>
</feature>
<dbReference type="Gene3D" id="2.40.30.10">
    <property type="entry name" value="Translation factors"/>
    <property type="match status" value="1"/>
</dbReference>
<dbReference type="FunCoup" id="G1KUX9">
    <property type="interactions" value="2"/>
</dbReference>
<dbReference type="InParanoid" id="G1KUX9"/>
<proteinExistence type="inferred from homology"/>
<feature type="binding site" evidence="11">
    <location>
        <position position="223"/>
    </location>
    <ligand>
        <name>FAD</name>
        <dbReference type="ChEBI" id="CHEBI:57692"/>
    </ligand>
</feature>
<dbReference type="Gene3D" id="3.40.50.80">
    <property type="entry name" value="Nucleotide-binding domain of ferredoxin-NADP reductase (FNR) module"/>
    <property type="match status" value="1"/>
</dbReference>
<comment type="similarity">
    <text evidence="2">Belongs to the flavoprotein pyridine nucleotide cytochrome reductase family.</text>
</comment>
<comment type="cofactor">
    <cofactor evidence="1 11">
        <name>FAD</name>
        <dbReference type="ChEBI" id="CHEBI:57692"/>
    </cofactor>
</comment>
<dbReference type="Pfam" id="PF09791">
    <property type="entry name" value="Oxidored-like"/>
    <property type="match status" value="1"/>
</dbReference>
<sequence length="395" mass="44153">MREGGRPVWGGYLPGGGSAGCRGSRAAPCRRASPGRAASGASGGRATRAPTRETRRAWPARARSTSSPGTSPRPARAAARAPAAASMVEDSEDVWLSLKPIEPLPSQCCGSGCKPCIFDIYQKELEQWEEAKAKKDRSLLTRKKQQSTNSELTPETFMPFIICSVDQLSEDTYQYTFELPENSRLGLSLGQHVVLRGLVNGLEVQRAYTPISPVNAEGYFEVLIKCYGAGLMSQYIKSWKEGDVVFWRGPFGGFPYVANKYGELFLLASGTGLAPMLPILKYITDNEDDETFVTLVGCFRTFENIYLKSRLQEQSQFWNIRTFYVLSQEHSLENLPWSFREKTHIGRINEDLIKSMMKTCRRQPFVLICGSVTFSEDMEKYLKAIGLGEESYFIF</sequence>